<protein>
    <recommendedName>
        <fullName evidence="3">Bacteriocin biosynthesis cyclodehydratase domain-containing protein</fullName>
    </recommendedName>
</protein>
<keyword evidence="2" id="KW-1185">Reference proteome</keyword>
<dbReference type="Proteomes" id="UP000722989">
    <property type="component" value="Unassembled WGS sequence"/>
</dbReference>
<dbReference type="SUPFAM" id="SSF69572">
    <property type="entry name" value="Activating enzymes of the ubiquitin-like proteins"/>
    <property type="match status" value="1"/>
</dbReference>
<name>A0ABX0XU92_9ACTN</name>
<comment type="caution">
    <text evidence="1">The sequence shown here is derived from an EMBL/GenBank/DDBJ whole genome shotgun (WGS) entry which is preliminary data.</text>
</comment>
<accession>A0ABX0XU92</accession>
<dbReference type="EMBL" id="JAATVY010000003">
    <property type="protein sequence ID" value="NJC69569.1"/>
    <property type="molecule type" value="Genomic_DNA"/>
</dbReference>
<dbReference type="Gene3D" id="3.40.50.720">
    <property type="entry name" value="NAD(P)-binding Rossmann-like Domain"/>
    <property type="match status" value="1"/>
</dbReference>
<sequence>MDRPTLLPHLRPLWRDRTTLQLGTDPDRAVIVEFTQPVSARILGLLDGTRTERAVTAEAAALGISADQVAGVLTALRQAGVLISAQALVPRGLPHAQRRRLAGEAAALATRQLPPAGSAAIAAASAAPRTPAQLLRRRSAARVLVTGQARLAAPIAATLAAAGVGHVATRVSGPVASDDVAPGGLSAADVGRPAAEAVPELVTRAAPGVVVTPLRPDEATFAVRVGADPTPAALTARAYARRRLPHLAVAVRDAAVVVGPFVPPAGSPCLACLDLHRGDRDPAWEVLAAQLATAPPPSQACAATTTLLGVGYAVAEVLAYLDGGSPRTRGATIELDGGCGERRRSWQPHPRCDCRRTRRSLLRPGKN</sequence>
<evidence type="ECO:0000313" key="1">
    <source>
        <dbReference type="EMBL" id="NJC69569.1"/>
    </source>
</evidence>
<organism evidence="1 2">
    <name type="scientific">Planosporangium thailandense</name>
    <dbReference type="NCBI Taxonomy" id="765197"/>
    <lineage>
        <taxon>Bacteria</taxon>
        <taxon>Bacillati</taxon>
        <taxon>Actinomycetota</taxon>
        <taxon>Actinomycetes</taxon>
        <taxon>Micromonosporales</taxon>
        <taxon>Micromonosporaceae</taxon>
        <taxon>Planosporangium</taxon>
    </lineage>
</organism>
<dbReference type="RefSeq" id="WP_167924414.1">
    <property type="nucleotide sequence ID" value="NZ_JAATVY010000003.1"/>
</dbReference>
<dbReference type="InterPro" id="IPR035985">
    <property type="entry name" value="Ubiquitin-activating_enz"/>
</dbReference>
<gene>
    <name evidence="1" type="ORF">HC031_07510</name>
</gene>
<evidence type="ECO:0008006" key="3">
    <source>
        <dbReference type="Google" id="ProtNLM"/>
    </source>
</evidence>
<evidence type="ECO:0000313" key="2">
    <source>
        <dbReference type="Proteomes" id="UP000722989"/>
    </source>
</evidence>
<proteinExistence type="predicted"/>
<reference evidence="1 2" key="1">
    <citation type="submission" date="2020-03" db="EMBL/GenBank/DDBJ databases">
        <title>WGS of the type strain of Planosporangium spp.</title>
        <authorList>
            <person name="Thawai C."/>
        </authorList>
    </citation>
    <scope>NUCLEOTIDE SEQUENCE [LARGE SCALE GENOMIC DNA]</scope>
    <source>
        <strain evidence="1 2">TBRC 5610</strain>
    </source>
</reference>